<feature type="domain" description="Transcriptional regulator DauR-like HTH" evidence="2">
    <location>
        <begin position="137"/>
        <end position="198"/>
    </location>
</feature>
<dbReference type="KEGG" id="spap:H3Z74_03245"/>
<evidence type="ECO:0000259" key="2">
    <source>
        <dbReference type="Pfam" id="PF13309"/>
    </source>
</evidence>
<keyword evidence="4" id="KW-1185">Reference proteome</keyword>
<evidence type="ECO:0000313" key="3">
    <source>
        <dbReference type="EMBL" id="QNQ10270.1"/>
    </source>
</evidence>
<proteinExistence type="predicted"/>
<dbReference type="Proteomes" id="UP000516148">
    <property type="component" value="Chromosome"/>
</dbReference>
<dbReference type="Pfam" id="PF13309">
    <property type="entry name" value="HTH_22"/>
    <property type="match status" value="1"/>
</dbReference>
<accession>A0A7H0LKR7</accession>
<feature type="domain" description="YheO-like" evidence="1">
    <location>
        <begin position="4"/>
        <end position="109"/>
    </location>
</feature>
<gene>
    <name evidence="3" type="ORF">H3Z74_03245</name>
</gene>
<reference evidence="3 4" key="1">
    <citation type="submission" date="2020-09" db="EMBL/GenBank/DDBJ databases">
        <title>Sphingomonas sp., a new species isolated from pork steak.</title>
        <authorList>
            <person name="Heidler von Heilborn D."/>
        </authorList>
    </citation>
    <scope>NUCLEOTIDE SEQUENCE [LARGE SCALE GENOMIC DNA]</scope>
    <source>
        <strain evidence="4">S8-3T</strain>
    </source>
</reference>
<dbReference type="InterPro" id="IPR013559">
    <property type="entry name" value="YheO"/>
</dbReference>
<dbReference type="EMBL" id="CP061038">
    <property type="protein sequence ID" value="QNQ10270.1"/>
    <property type="molecule type" value="Genomic_DNA"/>
</dbReference>
<dbReference type="RefSeq" id="WP_187762572.1">
    <property type="nucleotide sequence ID" value="NZ_CP061038.1"/>
</dbReference>
<dbReference type="InterPro" id="IPR039446">
    <property type="entry name" value="DauR-like"/>
</dbReference>
<sequence>MTSLESFIPVADAIAMVFQPHVEAVIHDLAKGTVHHVAGALSGRAPLDDSLTELGDIETLDRPVIGPYPKTNWDGRRLKSITAVLPGTDKQPIGLLCINVDVSMMETLRALTRDFLSFQKTDARPAALFHHDWREEINERVGHFVSIHRATPGALSSGQRLTLIAELDSRGLFDVRSAVPYIAQLLNISRATLYKALKAVRDNMPTSPH</sequence>
<dbReference type="PANTHER" id="PTHR35568:SF1">
    <property type="entry name" value="TRANSCRIPTIONAL REGULATOR DAUR"/>
    <property type="match status" value="1"/>
</dbReference>
<name>A0A7H0LKR7_9SPHN</name>
<dbReference type="Pfam" id="PF08348">
    <property type="entry name" value="PAS_6"/>
    <property type="match status" value="1"/>
</dbReference>
<organism evidence="3 4">
    <name type="scientific">Sphingomonas alpina</name>
    <dbReference type="NCBI Taxonomy" id="653931"/>
    <lineage>
        <taxon>Bacteria</taxon>
        <taxon>Pseudomonadati</taxon>
        <taxon>Pseudomonadota</taxon>
        <taxon>Alphaproteobacteria</taxon>
        <taxon>Sphingomonadales</taxon>
        <taxon>Sphingomonadaceae</taxon>
        <taxon>Sphingomonas</taxon>
    </lineage>
</organism>
<dbReference type="PANTHER" id="PTHR35568">
    <property type="entry name" value="TRANSCRIPTIONAL REGULATOR DAUR"/>
    <property type="match status" value="1"/>
</dbReference>
<dbReference type="AlphaFoldDB" id="A0A7H0LKR7"/>
<dbReference type="InterPro" id="IPR039445">
    <property type="entry name" value="DauR-like_HTH"/>
</dbReference>
<evidence type="ECO:0000259" key="1">
    <source>
        <dbReference type="Pfam" id="PF08348"/>
    </source>
</evidence>
<evidence type="ECO:0000313" key="4">
    <source>
        <dbReference type="Proteomes" id="UP000516148"/>
    </source>
</evidence>
<protein>
    <submittedName>
        <fullName evidence="3">PAS domain-containing protein</fullName>
    </submittedName>
</protein>